<dbReference type="AlphaFoldDB" id="A0A4Y7SVH1"/>
<comment type="caution">
    <text evidence="2">The sequence shown here is derived from an EMBL/GenBank/DDBJ whole genome shotgun (WGS) entry which is preliminary data.</text>
</comment>
<feature type="region of interest" description="Disordered" evidence="1">
    <location>
        <begin position="80"/>
        <end position="112"/>
    </location>
</feature>
<accession>A0A4Y7SVH1</accession>
<gene>
    <name evidence="2" type="ORF">FA13DRAFT_1896425</name>
</gene>
<evidence type="ECO:0000256" key="1">
    <source>
        <dbReference type="SAM" id="MobiDB-lite"/>
    </source>
</evidence>
<sequence>MGATGLEIDTQSPEVGNRCSKIEPKRGELILREVGVGFDKFGDTQTLPARCRDPRRGVGRARVLGSRVLNHLSLREVEEVTPHGCTDAEQKSRRASIEPPRRVQPQAMKGRPPSENRCILWVWGTGLRAWPRGEERKETSTRLAARRHHGTGGPNPSKLHSHTEQSQTEVNVQTSFLCLYVLRPSFAPSSYLCCSPATEGTIKFRPQPERLPWSITLVGVTHHASPSTASATPGLARRSTPPAAPHSTSPRVVFWIAPPRVIASWEPSFGGGYLGWIGGQAEGDVLGCAEVDASRPRGTLYPQPTTPWFNSTVKPNRSPPLQHSPCLFSAPSKPTWNHAPALFDSDVDEIEPISPTLHPHSQSRHRQPSVRRMTASQRASGLRVNRDAGKVVCTTAGHPSHPIPASSGPPTSASRPASPPLSGGAAPFASAPPFAGAELHLPNVHQLDHIPPNPPYSSQATHRRSGKGEMVDGATPCSLGVARESGSLFGRIKGVIREGCGRRTTWLPALSSGTPELPAALLSLFPAFLGESRLPPTLATRASPQVVESLGSPSQTTCRLRRLDDTGHPRRFPTPESRGDRFTPTSVLRTNPQTVLTCVPGTLPPDVNTPTPLSIHRLPTRSFLVAAHAFGTVLSVCQAIRRSSFANAWCGLRRVAEANRPRRLVQGDRELGMAKRGTWELLTEPKCAGTTLGGDNPHSGDAAAIDCRSLRMLPGDPRGTTVSLVWVGVKLAGRVKAVKVPLFHVPLSVMYT</sequence>
<protein>
    <submittedName>
        <fullName evidence="2">Uncharacterized protein</fullName>
    </submittedName>
</protein>
<feature type="compositionally biased region" description="Basic and acidic residues" evidence="1">
    <location>
        <begin position="80"/>
        <end position="101"/>
    </location>
</feature>
<feature type="region of interest" description="Disordered" evidence="1">
    <location>
        <begin position="351"/>
        <end position="429"/>
    </location>
</feature>
<keyword evidence="3" id="KW-1185">Reference proteome</keyword>
<feature type="region of interest" description="Disordered" evidence="1">
    <location>
        <begin position="564"/>
        <end position="585"/>
    </location>
</feature>
<evidence type="ECO:0000313" key="3">
    <source>
        <dbReference type="Proteomes" id="UP000298030"/>
    </source>
</evidence>
<feature type="compositionally biased region" description="Low complexity" evidence="1">
    <location>
        <begin position="404"/>
        <end position="429"/>
    </location>
</feature>
<feature type="region of interest" description="Disordered" evidence="1">
    <location>
        <begin position="224"/>
        <end position="248"/>
    </location>
</feature>
<name>A0A4Y7SVH1_COPMI</name>
<feature type="compositionally biased region" description="Low complexity" evidence="1">
    <location>
        <begin position="239"/>
        <end position="248"/>
    </location>
</feature>
<evidence type="ECO:0000313" key="2">
    <source>
        <dbReference type="EMBL" id="TEB25857.1"/>
    </source>
</evidence>
<reference evidence="2 3" key="1">
    <citation type="journal article" date="2019" name="Nat. Ecol. Evol.">
        <title>Megaphylogeny resolves global patterns of mushroom evolution.</title>
        <authorList>
            <person name="Varga T."/>
            <person name="Krizsan K."/>
            <person name="Foldi C."/>
            <person name="Dima B."/>
            <person name="Sanchez-Garcia M."/>
            <person name="Sanchez-Ramirez S."/>
            <person name="Szollosi G.J."/>
            <person name="Szarkandi J.G."/>
            <person name="Papp V."/>
            <person name="Albert L."/>
            <person name="Andreopoulos W."/>
            <person name="Angelini C."/>
            <person name="Antonin V."/>
            <person name="Barry K.W."/>
            <person name="Bougher N.L."/>
            <person name="Buchanan P."/>
            <person name="Buyck B."/>
            <person name="Bense V."/>
            <person name="Catcheside P."/>
            <person name="Chovatia M."/>
            <person name="Cooper J."/>
            <person name="Damon W."/>
            <person name="Desjardin D."/>
            <person name="Finy P."/>
            <person name="Geml J."/>
            <person name="Haridas S."/>
            <person name="Hughes K."/>
            <person name="Justo A."/>
            <person name="Karasinski D."/>
            <person name="Kautmanova I."/>
            <person name="Kiss B."/>
            <person name="Kocsube S."/>
            <person name="Kotiranta H."/>
            <person name="LaButti K.M."/>
            <person name="Lechner B.E."/>
            <person name="Liimatainen K."/>
            <person name="Lipzen A."/>
            <person name="Lukacs Z."/>
            <person name="Mihaltcheva S."/>
            <person name="Morgado L.N."/>
            <person name="Niskanen T."/>
            <person name="Noordeloos M.E."/>
            <person name="Ohm R.A."/>
            <person name="Ortiz-Santana B."/>
            <person name="Ovrebo C."/>
            <person name="Racz N."/>
            <person name="Riley R."/>
            <person name="Savchenko A."/>
            <person name="Shiryaev A."/>
            <person name="Soop K."/>
            <person name="Spirin V."/>
            <person name="Szebenyi C."/>
            <person name="Tomsovsky M."/>
            <person name="Tulloss R.E."/>
            <person name="Uehling J."/>
            <person name="Grigoriev I.V."/>
            <person name="Vagvolgyi C."/>
            <person name="Papp T."/>
            <person name="Martin F.M."/>
            <person name="Miettinen O."/>
            <person name="Hibbett D.S."/>
            <person name="Nagy L.G."/>
        </authorList>
    </citation>
    <scope>NUCLEOTIDE SEQUENCE [LARGE SCALE GENOMIC DNA]</scope>
    <source>
        <strain evidence="2 3">FP101781</strain>
    </source>
</reference>
<organism evidence="2 3">
    <name type="scientific">Coprinellus micaceus</name>
    <name type="common">Glistening ink-cap mushroom</name>
    <name type="synonym">Coprinus micaceus</name>
    <dbReference type="NCBI Taxonomy" id="71717"/>
    <lineage>
        <taxon>Eukaryota</taxon>
        <taxon>Fungi</taxon>
        <taxon>Dikarya</taxon>
        <taxon>Basidiomycota</taxon>
        <taxon>Agaricomycotina</taxon>
        <taxon>Agaricomycetes</taxon>
        <taxon>Agaricomycetidae</taxon>
        <taxon>Agaricales</taxon>
        <taxon>Agaricineae</taxon>
        <taxon>Psathyrellaceae</taxon>
        <taxon>Coprinellus</taxon>
    </lineage>
</organism>
<dbReference type="Proteomes" id="UP000298030">
    <property type="component" value="Unassembled WGS sequence"/>
</dbReference>
<feature type="region of interest" description="Disordered" evidence="1">
    <location>
        <begin position="445"/>
        <end position="472"/>
    </location>
</feature>
<proteinExistence type="predicted"/>
<dbReference type="EMBL" id="QPFP01000053">
    <property type="protein sequence ID" value="TEB25857.1"/>
    <property type="molecule type" value="Genomic_DNA"/>
</dbReference>
<feature type="region of interest" description="Disordered" evidence="1">
    <location>
        <begin position="132"/>
        <end position="167"/>
    </location>
</feature>